<feature type="compositionally biased region" description="Basic and acidic residues" evidence="7">
    <location>
        <begin position="794"/>
        <end position="803"/>
    </location>
</feature>
<dbReference type="InterPro" id="IPR039360">
    <property type="entry name" value="Ras_GTPase"/>
</dbReference>
<dbReference type="Pfam" id="PF00779">
    <property type="entry name" value="BTK"/>
    <property type="match status" value="1"/>
</dbReference>
<keyword evidence="2" id="KW-0479">Metal-binding</keyword>
<dbReference type="PROSITE" id="PS00509">
    <property type="entry name" value="RAS_GTPASE_ACTIV_1"/>
    <property type="match status" value="1"/>
</dbReference>
<dbReference type="Pfam" id="PF00169">
    <property type="entry name" value="PH"/>
    <property type="match status" value="1"/>
</dbReference>
<keyword evidence="1" id="KW-0343">GTPase activation</keyword>
<dbReference type="PROSITE" id="PS51113">
    <property type="entry name" value="ZF_BTK"/>
    <property type="match status" value="1"/>
</dbReference>
<dbReference type="GO" id="GO:0005096">
    <property type="term" value="F:GTPase activator activity"/>
    <property type="evidence" value="ECO:0007669"/>
    <property type="project" value="UniProtKB-KW"/>
</dbReference>
<dbReference type="InterPro" id="IPR001849">
    <property type="entry name" value="PH_domain"/>
</dbReference>
<sequence>EAKNLPSLRDVYASVKLDQEEIYRTAVKEKTQSPFWSEDFTFDVPREFHTLAFYVYEKDKLKRSENILGKVPFRKDELKQCEGKDRWFPLVNVDADTEVQGKVHVEIKPSDVLGEDGIVSKLSVSVLEASGLSIANGQCDPYAQVTLISPSRTETTKKTKKRKCPNPQFDETFLFEITNSNSYSEKNHFFSPAEEDFQKVEVKVSLWNGSSNVFMGEVKIPMSAIVSSESGNHNAWYYLQPREGSNHKSQRPAECSSLRVRVSYEVDSVFPSEHYAPLLDVLLGSPQVECVKDKAIAASSITRIFHHKGEIIPLVRGLIKNEVSKITFMYCSIDRNPNTIFRGNSLTTKVIDEYMHMEGLYYLHKTLKELIEEIIEERKPCEIDSAKFRDGENLTVNLNNVMEYVGRAYRAIMDSAMACPTSLCEVFCVLREVTDKQFPDQPDVKYAAVSAFIFLRLFAPAILSPRLFQLCQDNPDETVSRTLKIVSKAIQTLGNHVNPDKVNSYAFKEVYMLPLFKSLLDREHILSIRKFLEIVSTCTKVPPKSPESAVTLKEGYLTKRAQGRKKYFGVKNFKKRWFRLTNHELTYGKCKGRNEPLCTIPVSEILAVEKLQEDSFQMKFMFQVVQPERALYVQEKFFKDNFSFSLQRIDILSKVCQSNKNRLRYFHPAAYVNGQWICCNAAPETERGCTPVTSGLPVSVIVAVDPDRELERIYRLFHANSATLKKLQESCAILAVYQGNQEQVEPIEDDMSCFTSVKAILNSIDKLTKEHEDCLKRRREQMEPGSKQSPIGDPKGDDFQAHS</sequence>
<dbReference type="PANTHER" id="PTHR10194">
    <property type="entry name" value="RAS GTPASE-ACTIVATING PROTEINS"/>
    <property type="match status" value="1"/>
</dbReference>
<evidence type="ECO:0000256" key="6">
    <source>
        <dbReference type="PROSITE-ProRule" id="PRU00432"/>
    </source>
</evidence>
<evidence type="ECO:0000259" key="8">
    <source>
        <dbReference type="PROSITE" id="PS50003"/>
    </source>
</evidence>
<dbReference type="Gene3D" id="1.10.506.10">
    <property type="entry name" value="GTPase Activation - p120gap, domain 1"/>
    <property type="match status" value="1"/>
</dbReference>
<dbReference type="InterPro" id="IPR008936">
    <property type="entry name" value="Rho_GTPase_activation_prot"/>
</dbReference>
<dbReference type="SUPFAM" id="SSF48350">
    <property type="entry name" value="GTPase activation domain, GAP"/>
    <property type="match status" value="1"/>
</dbReference>
<dbReference type="SMART" id="SM00233">
    <property type="entry name" value="PH"/>
    <property type="match status" value="1"/>
</dbReference>
<dbReference type="InterPro" id="IPR000008">
    <property type="entry name" value="C2_dom"/>
</dbReference>
<dbReference type="SMART" id="SM00239">
    <property type="entry name" value="C2"/>
    <property type="match status" value="2"/>
</dbReference>
<evidence type="ECO:0000259" key="9">
    <source>
        <dbReference type="PROSITE" id="PS50004"/>
    </source>
</evidence>
<evidence type="ECO:0000259" key="10">
    <source>
        <dbReference type="PROSITE" id="PS50018"/>
    </source>
</evidence>
<dbReference type="Gene3D" id="2.60.40.150">
    <property type="entry name" value="C2 domain"/>
    <property type="match status" value="2"/>
</dbReference>
<gene>
    <name evidence="11" type="ORF">BSL78_16592</name>
</gene>
<dbReference type="InterPro" id="IPR023152">
    <property type="entry name" value="RasGAP_CS"/>
</dbReference>
<dbReference type="CDD" id="cd01244">
    <property type="entry name" value="PH_GAP1-like"/>
    <property type="match status" value="1"/>
</dbReference>
<reference evidence="11 12" key="1">
    <citation type="journal article" date="2017" name="PLoS Biol.">
        <title>The sea cucumber genome provides insights into morphological evolution and visceral regeneration.</title>
        <authorList>
            <person name="Zhang X."/>
            <person name="Sun L."/>
            <person name="Yuan J."/>
            <person name="Sun Y."/>
            <person name="Gao Y."/>
            <person name="Zhang L."/>
            <person name="Li S."/>
            <person name="Dai H."/>
            <person name="Hamel J.F."/>
            <person name="Liu C."/>
            <person name="Yu Y."/>
            <person name="Liu S."/>
            <person name="Lin W."/>
            <person name="Guo K."/>
            <person name="Jin S."/>
            <person name="Xu P."/>
            <person name="Storey K.B."/>
            <person name="Huan P."/>
            <person name="Zhang T."/>
            <person name="Zhou Y."/>
            <person name="Zhang J."/>
            <person name="Lin C."/>
            <person name="Li X."/>
            <person name="Xing L."/>
            <person name="Huo D."/>
            <person name="Sun M."/>
            <person name="Wang L."/>
            <person name="Mercier A."/>
            <person name="Li F."/>
            <person name="Yang H."/>
            <person name="Xiang J."/>
        </authorList>
    </citation>
    <scope>NUCLEOTIDE SEQUENCE [LARGE SCALE GENOMIC DNA]</scope>
    <source>
        <strain evidence="11">Shaxun</strain>
        <tissue evidence="11">Muscle</tissue>
    </source>
</reference>
<evidence type="ECO:0000256" key="2">
    <source>
        <dbReference type="ARBA" id="ARBA00022723"/>
    </source>
</evidence>
<feature type="domain" description="C2" evidence="9">
    <location>
        <begin position="99"/>
        <end position="237"/>
    </location>
</feature>
<proteinExistence type="predicted"/>
<dbReference type="InterPro" id="IPR011993">
    <property type="entry name" value="PH-like_dom_sf"/>
</dbReference>
<keyword evidence="12" id="KW-1185">Reference proteome</keyword>
<organism evidence="11 12">
    <name type="scientific">Stichopus japonicus</name>
    <name type="common">Sea cucumber</name>
    <dbReference type="NCBI Taxonomy" id="307972"/>
    <lineage>
        <taxon>Eukaryota</taxon>
        <taxon>Metazoa</taxon>
        <taxon>Echinodermata</taxon>
        <taxon>Eleutherozoa</taxon>
        <taxon>Echinozoa</taxon>
        <taxon>Holothuroidea</taxon>
        <taxon>Aspidochirotacea</taxon>
        <taxon>Aspidochirotida</taxon>
        <taxon>Stichopodidae</taxon>
        <taxon>Apostichopus</taxon>
    </lineage>
</organism>
<dbReference type="OrthoDB" id="1562946at2759"/>
<name>A0A2G8KET8_STIJA</name>
<dbReference type="Pfam" id="PF00168">
    <property type="entry name" value="C2"/>
    <property type="match status" value="2"/>
</dbReference>
<evidence type="ECO:0000256" key="7">
    <source>
        <dbReference type="SAM" id="MobiDB-lite"/>
    </source>
</evidence>
<keyword evidence="5" id="KW-0862">Zinc</keyword>
<feature type="non-terminal residue" evidence="11">
    <location>
        <position position="1"/>
    </location>
</feature>
<evidence type="ECO:0000256" key="3">
    <source>
        <dbReference type="ARBA" id="ARBA00022737"/>
    </source>
</evidence>
<evidence type="ECO:0000256" key="5">
    <source>
        <dbReference type="ARBA" id="ARBA00022833"/>
    </source>
</evidence>
<dbReference type="Pfam" id="PF00616">
    <property type="entry name" value="RasGAP"/>
    <property type="match status" value="2"/>
</dbReference>
<dbReference type="GO" id="GO:0035556">
    <property type="term" value="P:intracellular signal transduction"/>
    <property type="evidence" value="ECO:0007669"/>
    <property type="project" value="InterPro"/>
</dbReference>
<dbReference type="InterPro" id="IPR035892">
    <property type="entry name" value="C2_domain_sf"/>
</dbReference>
<dbReference type="SUPFAM" id="SSF50729">
    <property type="entry name" value="PH domain-like"/>
    <property type="match status" value="1"/>
</dbReference>
<keyword evidence="3" id="KW-0677">Repeat</keyword>
<evidence type="ECO:0000313" key="11">
    <source>
        <dbReference type="EMBL" id="PIK46528.1"/>
    </source>
</evidence>
<feature type="domain" description="PH" evidence="8">
    <location>
        <begin position="550"/>
        <end position="634"/>
    </location>
</feature>
<keyword evidence="4 6" id="KW-0863">Zinc-finger</keyword>
<dbReference type="PANTHER" id="PTHR10194:SF148">
    <property type="entry name" value="GTPASE-ACTIVATING PROTEIN"/>
    <property type="match status" value="1"/>
</dbReference>
<dbReference type="EMBL" id="MRZV01000638">
    <property type="protein sequence ID" value="PIK46528.1"/>
    <property type="molecule type" value="Genomic_DNA"/>
</dbReference>
<dbReference type="SUPFAM" id="SSF49562">
    <property type="entry name" value="C2 domain (Calcium/lipid-binding domain, CaLB)"/>
    <property type="match status" value="2"/>
</dbReference>
<dbReference type="Gene3D" id="2.30.29.30">
    <property type="entry name" value="Pleckstrin-homology domain (PH domain)/Phosphotyrosine-binding domain (PTB)"/>
    <property type="match status" value="1"/>
</dbReference>
<dbReference type="AlphaFoldDB" id="A0A2G8KET8"/>
<feature type="region of interest" description="Disordered" evidence="7">
    <location>
        <begin position="773"/>
        <end position="803"/>
    </location>
</feature>
<evidence type="ECO:0000313" key="12">
    <source>
        <dbReference type="Proteomes" id="UP000230750"/>
    </source>
</evidence>
<dbReference type="PROSITE" id="PS50003">
    <property type="entry name" value="PH_DOMAIN"/>
    <property type="match status" value="1"/>
</dbReference>
<evidence type="ECO:0000256" key="1">
    <source>
        <dbReference type="ARBA" id="ARBA00022468"/>
    </source>
</evidence>
<protein>
    <submittedName>
        <fullName evidence="11">Putative ras GTPase-activating protein 3</fullName>
    </submittedName>
</protein>
<evidence type="ECO:0000256" key="4">
    <source>
        <dbReference type="ARBA" id="ARBA00022771"/>
    </source>
</evidence>
<feature type="domain" description="Ras-GAP" evidence="10">
    <location>
        <begin position="293"/>
        <end position="495"/>
    </location>
</feature>
<dbReference type="GO" id="GO:0008270">
    <property type="term" value="F:zinc ion binding"/>
    <property type="evidence" value="ECO:0007669"/>
    <property type="project" value="UniProtKB-KW"/>
</dbReference>
<dbReference type="CDD" id="cd05128">
    <property type="entry name" value="RasGAP_GAP1_like"/>
    <property type="match status" value="1"/>
</dbReference>
<feature type="domain" description="C2" evidence="9">
    <location>
        <begin position="1"/>
        <end position="88"/>
    </location>
</feature>
<dbReference type="InterPro" id="IPR001562">
    <property type="entry name" value="Znf_Btk_motif"/>
</dbReference>
<dbReference type="PROSITE" id="PS50018">
    <property type="entry name" value="RAS_GTPASE_ACTIV_2"/>
    <property type="match status" value="1"/>
</dbReference>
<comment type="caution">
    <text evidence="11">The sequence shown here is derived from an EMBL/GenBank/DDBJ whole genome shotgun (WGS) entry which is preliminary data.</text>
</comment>
<dbReference type="SMART" id="SM00323">
    <property type="entry name" value="RasGAP"/>
    <property type="match status" value="1"/>
</dbReference>
<accession>A0A2G8KET8</accession>
<dbReference type="PROSITE" id="PS50004">
    <property type="entry name" value="C2"/>
    <property type="match status" value="2"/>
</dbReference>
<dbReference type="STRING" id="307972.A0A2G8KET8"/>
<dbReference type="SMART" id="SM00107">
    <property type="entry name" value="BTK"/>
    <property type="match status" value="1"/>
</dbReference>
<dbReference type="Proteomes" id="UP000230750">
    <property type="component" value="Unassembled WGS sequence"/>
</dbReference>
<dbReference type="InterPro" id="IPR001936">
    <property type="entry name" value="RasGAP_dom"/>
</dbReference>